<dbReference type="GO" id="GO:0030527">
    <property type="term" value="F:structural constituent of chromatin"/>
    <property type="evidence" value="ECO:0007669"/>
    <property type="project" value="InterPro"/>
</dbReference>
<evidence type="ECO:0000256" key="4">
    <source>
        <dbReference type="ARBA" id="ARBA00023125"/>
    </source>
</evidence>
<dbReference type="InterPro" id="IPR000119">
    <property type="entry name" value="Hist_DNA-bd"/>
</dbReference>
<evidence type="ECO:0000256" key="2">
    <source>
        <dbReference type="ARBA" id="ARBA00010529"/>
    </source>
</evidence>
<dbReference type="AlphaFoldDB" id="A0A850R0S1"/>
<dbReference type="GO" id="GO:0006351">
    <property type="term" value="P:DNA-templated transcription"/>
    <property type="evidence" value="ECO:0007669"/>
    <property type="project" value="UniProtKB-ARBA"/>
</dbReference>
<keyword evidence="4 6" id="KW-0238">DNA-binding</keyword>
<evidence type="ECO:0000256" key="5">
    <source>
        <dbReference type="RuleBase" id="RU003939"/>
    </source>
</evidence>
<sequence length="91" mass="9825">MNRKELEEQIAEKSGITKAAAERVLKALIESVQEALAEGDRVQLLGFGTFKVNDRAARTGRNPKTGEPIQIAAAKVPAFTASKTLKEICNS</sequence>
<dbReference type="GO" id="GO:0006270">
    <property type="term" value="P:DNA replication initiation"/>
    <property type="evidence" value="ECO:0007669"/>
    <property type="project" value="UniProtKB-ARBA"/>
</dbReference>
<comment type="caution">
    <text evidence="6">The sequence shown here is derived from an EMBL/GenBank/DDBJ whole genome shotgun (WGS) entry which is preliminary data.</text>
</comment>
<dbReference type="GO" id="GO:1990178">
    <property type="term" value="C:HU-DNA complex"/>
    <property type="evidence" value="ECO:0007669"/>
    <property type="project" value="UniProtKB-ARBA"/>
</dbReference>
<evidence type="ECO:0000256" key="1">
    <source>
        <dbReference type="ARBA" id="ARBA00003819"/>
    </source>
</evidence>
<dbReference type="PANTHER" id="PTHR33175">
    <property type="entry name" value="DNA-BINDING PROTEIN HU"/>
    <property type="match status" value="1"/>
</dbReference>
<dbReference type="GO" id="GO:1990103">
    <property type="term" value="C:DnaA-HU complex"/>
    <property type="evidence" value="ECO:0007669"/>
    <property type="project" value="UniProtKB-ARBA"/>
</dbReference>
<evidence type="ECO:0000256" key="3">
    <source>
        <dbReference type="ARBA" id="ARBA00023067"/>
    </source>
</evidence>
<dbReference type="Proteomes" id="UP000533429">
    <property type="component" value="Unassembled WGS sequence"/>
</dbReference>
<evidence type="ECO:0000313" key="6">
    <source>
        <dbReference type="EMBL" id="NVP02420.1"/>
    </source>
</evidence>
<comment type="similarity">
    <text evidence="2 5">Belongs to the bacterial histone-like protein family.</text>
</comment>
<name>A0A850R0S1_PHODD</name>
<reference evidence="6 7" key="1">
    <citation type="submission" date="2020-06" db="EMBL/GenBank/DDBJ databases">
        <title>Photobacterium damselae subsp. damselae comparative genomics.</title>
        <authorList>
            <person name="Osorio C.R."/>
        </authorList>
    </citation>
    <scope>NUCLEOTIDE SEQUENCE [LARGE SCALE GENOMIC DNA]</scope>
    <source>
        <strain evidence="6 7">TW250/03</strain>
    </source>
</reference>
<dbReference type="SMART" id="SM00411">
    <property type="entry name" value="BHL"/>
    <property type="match status" value="1"/>
</dbReference>
<dbReference type="GO" id="GO:0030261">
    <property type="term" value="P:chromosome condensation"/>
    <property type="evidence" value="ECO:0007669"/>
    <property type="project" value="UniProtKB-KW"/>
</dbReference>
<dbReference type="FunFam" id="4.10.520.10:FF:000001">
    <property type="entry name" value="DNA-binding protein HU"/>
    <property type="match status" value="1"/>
</dbReference>
<dbReference type="GO" id="GO:0042802">
    <property type="term" value="F:identical protein binding"/>
    <property type="evidence" value="ECO:0007669"/>
    <property type="project" value="UniProtKB-ARBA"/>
</dbReference>
<dbReference type="PROSITE" id="PS00045">
    <property type="entry name" value="HISTONE_LIKE"/>
    <property type="match status" value="1"/>
</dbReference>
<dbReference type="EMBL" id="JABXOR010001243">
    <property type="protein sequence ID" value="NVP02420.1"/>
    <property type="molecule type" value="Genomic_DNA"/>
</dbReference>
<dbReference type="Pfam" id="PF00216">
    <property type="entry name" value="Bac_DNA_binding"/>
    <property type="match status" value="1"/>
</dbReference>
<dbReference type="GO" id="GO:0003677">
    <property type="term" value="F:DNA binding"/>
    <property type="evidence" value="ECO:0007669"/>
    <property type="project" value="UniProtKB-KW"/>
</dbReference>
<dbReference type="Gene3D" id="4.10.520.10">
    <property type="entry name" value="IHF-like DNA-binding proteins"/>
    <property type="match status" value="1"/>
</dbReference>
<dbReference type="InterPro" id="IPR010992">
    <property type="entry name" value="IHF-like_DNA-bd_dom_sf"/>
</dbReference>
<evidence type="ECO:0000313" key="7">
    <source>
        <dbReference type="Proteomes" id="UP000533429"/>
    </source>
</evidence>
<dbReference type="GO" id="GO:0005829">
    <property type="term" value="C:cytosol"/>
    <property type="evidence" value="ECO:0007669"/>
    <property type="project" value="UniProtKB-ARBA"/>
</dbReference>
<dbReference type="InterPro" id="IPR020816">
    <property type="entry name" value="Histone-like_DNA-bd_CS"/>
</dbReference>
<comment type="function">
    <text evidence="1">Histone-like DNA-binding protein which is capable of wrapping DNA to stabilize it, and thus to prevent its denaturation under extreme environmental conditions.</text>
</comment>
<accession>A0A850R0S1</accession>
<keyword evidence="3" id="KW-0226">DNA condensation</keyword>
<dbReference type="CDD" id="cd13831">
    <property type="entry name" value="HU"/>
    <property type="match status" value="1"/>
</dbReference>
<dbReference type="SUPFAM" id="SSF47729">
    <property type="entry name" value="IHF-like DNA-binding proteins"/>
    <property type="match status" value="1"/>
</dbReference>
<dbReference type="PANTHER" id="PTHR33175:SF3">
    <property type="entry name" value="DNA-BINDING PROTEIN HU-BETA"/>
    <property type="match status" value="1"/>
</dbReference>
<gene>
    <name evidence="6" type="ORF">HWA77_19585</name>
</gene>
<dbReference type="PRINTS" id="PR01727">
    <property type="entry name" value="DNABINDINGHU"/>
</dbReference>
<organism evidence="6 7">
    <name type="scientific">Photobacterium damselae subsp. damselae</name>
    <name type="common">Listonella damsela</name>
    <dbReference type="NCBI Taxonomy" id="85581"/>
    <lineage>
        <taxon>Bacteria</taxon>
        <taxon>Pseudomonadati</taxon>
        <taxon>Pseudomonadota</taxon>
        <taxon>Gammaproteobacteria</taxon>
        <taxon>Vibrionales</taxon>
        <taxon>Vibrionaceae</taxon>
        <taxon>Photobacterium</taxon>
    </lineage>
</organism>
<proteinExistence type="inferred from homology"/>
<protein>
    <submittedName>
        <fullName evidence="6">HU family DNA-binding protein</fullName>
    </submittedName>
</protein>